<evidence type="ECO:0000256" key="1">
    <source>
        <dbReference type="ARBA" id="ARBA00001917"/>
    </source>
</evidence>
<feature type="binding site" evidence="7">
    <location>
        <position position="156"/>
    </location>
    <ligand>
        <name>FMN</name>
        <dbReference type="ChEBI" id="CHEBI:58210"/>
    </ligand>
</feature>
<dbReference type="GO" id="GO:0010181">
    <property type="term" value="F:FMN binding"/>
    <property type="evidence" value="ECO:0007669"/>
    <property type="project" value="InterPro"/>
</dbReference>
<evidence type="ECO:0000256" key="3">
    <source>
        <dbReference type="ARBA" id="ARBA00022643"/>
    </source>
</evidence>
<organism evidence="9 10">
    <name type="scientific">Nonomuraea zeae</name>
    <dbReference type="NCBI Taxonomy" id="1642303"/>
    <lineage>
        <taxon>Bacteria</taxon>
        <taxon>Bacillati</taxon>
        <taxon>Actinomycetota</taxon>
        <taxon>Actinomycetes</taxon>
        <taxon>Streptosporangiales</taxon>
        <taxon>Streptosporangiaceae</taxon>
        <taxon>Nonomuraea</taxon>
    </lineage>
</organism>
<evidence type="ECO:0000259" key="8">
    <source>
        <dbReference type="PROSITE" id="PS51349"/>
    </source>
</evidence>
<dbReference type="InterPro" id="IPR000262">
    <property type="entry name" value="FMN-dep_DH"/>
</dbReference>
<dbReference type="InterPro" id="IPR037396">
    <property type="entry name" value="FMN_HAD"/>
</dbReference>
<dbReference type="PROSITE" id="PS00557">
    <property type="entry name" value="FMN_HYDROXY_ACID_DH_1"/>
    <property type="match status" value="1"/>
</dbReference>
<evidence type="ECO:0000256" key="4">
    <source>
        <dbReference type="ARBA" id="ARBA00023002"/>
    </source>
</evidence>
<keyword evidence="4" id="KW-0560">Oxidoreductase</keyword>
<comment type="caution">
    <text evidence="9">The sequence shown here is derived from an EMBL/GenBank/DDBJ whole genome shotgun (WGS) entry which is preliminary data.</text>
</comment>
<evidence type="ECO:0000313" key="10">
    <source>
        <dbReference type="Proteomes" id="UP000306628"/>
    </source>
</evidence>
<dbReference type="PANTHER" id="PTHR10578:SF107">
    <property type="entry name" value="2-HYDROXYACID OXIDASE 1"/>
    <property type="match status" value="1"/>
</dbReference>
<dbReference type="SUPFAM" id="SSF51395">
    <property type="entry name" value="FMN-linked oxidoreductases"/>
    <property type="match status" value="1"/>
</dbReference>
<dbReference type="AlphaFoldDB" id="A0A5S4GPY7"/>
<evidence type="ECO:0000256" key="7">
    <source>
        <dbReference type="PIRSR" id="PIRSR000138-2"/>
    </source>
</evidence>
<evidence type="ECO:0000256" key="6">
    <source>
        <dbReference type="PIRSR" id="PIRSR000138-1"/>
    </source>
</evidence>
<gene>
    <name evidence="9" type="ORF">ETD85_15610</name>
</gene>
<dbReference type="Proteomes" id="UP000306628">
    <property type="component" value="Unassembled WGS sequence"/>
</dbReference>
<feature type="binding site" evidence="7">
    <location>
        <position position="128"/>
    </location>
    <ligand>
        <name>FMN</name>
        <dbReference type="ChEBI" id="CHEBI:58210"/>
    </ligand>
</feature>
<feature type="binding site" evidence="7">
    <location>
        <position position="249"/>
    </location>
    <ligand>
        <name>glyoxylate</name>
        <dbReference type="ChEBI" id="CHEBI:36655"/>
    </ligand>
</feature>
<dbReference type="GO" id="GO:0016491">
    <property type="term" value="F:oxidoreductase activity"/>
    <property type="evidence" value="ECO:0007669"/>
    <property type="project" value="UniProtKB-KW"/>
</dbReference>
<dbReference type="PROSITE" id="PS51349">
    <property type="entry name" value="FMN_HYDROXY_ACID_DH_2"/>
    <property type="match status" value="1"/>
</dbReference>
<proteinExistence type="inferred from homology"/>
<feature type="binding site" evidence="7">
    <location>
        <position position="130"/>
    </location>
    <ligand>
        <name>FMN</name>
        <dbReference type="ChEBI" id="CHEBI:58210"/>
    </ligand>
</feature>
<feature type="binding site" evidence="7">
    <location>
        <position position="24"/>
    </location>
    <ligand>
        <name>glyoxylate</name>
        <dbReference type="ChEBI" id="CHEBI:36655"/>
    </ligand>
</feature>
<feature type="domain" description="FMN hydroxy acid dehydrogenase" evidence="8">
    <location>
        <begin position="1"/>
        <end position="350"/>
    </location>
</feature>
<keyword evidence="2 7" id="KW-0285">Flavoprotein</keyword>
<dbReference type="PIRSF" id="PIRSF000138">
    <property type="entry name" value="Al-hdrx_acd_dh"/>
    <property type="match status" value="1"/>
</dbReference>
<feature type="binding site" evidence="7">
    <location>
        <position position="165"/>
    </location>
    <ligand>
        <name>glyoxylate</name>
        <dbReference type="ChEBI" id="CHEBI:36655"/>
    </ligand>
</feature>
<feature type="binding site" evidence="7">
    <location>
        <position position="246"/>
    </location>
    <ligand>
        <name>glyoxylate</name>
        <dbReference type="ChEBI" id="CHEBI:36655"/>
    </ligand>
</feature>
<keyword evidence="10" id="KW-1185">Reference proteome</keyword>
<comment type="cofactor">
    <cofactor evidence="1">
        <name>FMN</name>
        <dbReference type="ChEBI" id="CHEBI:58210"/>
    </cofactor>
</comment>
<feature type="binding site" evidence="7">
    <location>
        <position position="222"/>
    </location>
    <ligand>
        <name>FMN</name>
        <dbReference type="ChEBI" id="CHEBI:58210"/>
    </ligand>
</feature>
<dbReference type="Pfam" id="PF01070">
    <property type="entry name" value="FMN_dh"/>
    <property type="match status" value="1"/>
</dbReference>
<protein>
    <submittedName>
        <fullName evidence="9">Alpha-hydroxy-acid oxidizing protein</fullName>
    </submittedName>
</protein>
<dbReference type="GO" id="GO:0005737">
    <property type="term" value="C:cytoplasm"/>
    <property type="evidence" value="ECO:0007669"/>
    <property type="project" value="UniProtKB-ARBA"/>
</dbReference>
<evidence type="ECO:0000313" key="9">
    <source>
        <dbReference type="EMBL" id="TMR34832.1"/>
    </source>
</evidence>
<sequence>MGFGTLRAFEDEARARLEPAHYDYFAGGAGDELTVRANEAAFARLGLVPRVLRGAAKPETGVTLLGSRAAVPVLVAPTAFHRLAHPEGERATARAAAAAETVMIVSMAATVAVGDVADAAPGADLWFQLYVQPDAAFTETLVRRAEAAGCKALVVTVDSPVMGLRERDLRNGFHDLPEHLCCENMRDGAHGDRVRPIVMSPELSWEDIDRLREMTALPIVLKGVTHPADARLALDHGVSAIMVSNHGGRQLDTVPATIDLLPDIVAAAGGAVPVLLDGGVRRGTDVLKALALGATAVAVGRPVIWGLAADGERGVTRVLGLLRTEVEHALTLCGCASVHELEPGMVRRTC</sequence>
<reference evidence="9 10" key="1">
    <citation type="submission" date="2019-05" db="EMBL/GenBank/DDBJ databases">
        <title>Draft genome sequence of Nonomuraea zeae DSM 100528.</title>
        <authorList>
            <person name="Saricaoglu S."/>
            <person name="Isik K."/>
        </authorList>
    </citation>
    <scope>NUCLEOTIDE SEQUENCE [LARGE SCALE GENOMIC DNA]</scope>
    <source>
        <strain evidence="9 10">DSM 100528</strain>
    </source>
</reference>
<dbReference type="CDD" id="cd02809">
    <property type="entry name" value="alpha_hydroxyacid_oxid_FMN"/>
    <property type="match status" value="1"/>
</dbReference>
<feature type="active site" description="Proton acceptor" evidence="6">
    <location>
        <position position="246"/>
    </location>
</feature>
<feature type="binding site" evidence="7">
    <location>
        <begin position="300"/>
        <end position="301"/>
    </location>
    <ligand>
        <name>FMN</name>
        <dbReference type="ChEBI" id="CHEBI:58210"/>
    </ligand>
</feature>
<dbReference type="InterPro" id="IPR013785">
    <property type="entry name" value="Aldolase_TIM"/>
</dbReference>
<dbReference type="RefSeq" id="WP_138690427.1">
    <property type="nucleotide sequence ID" value="NZ_JBHSAZ010000039.1"/>
</dbReference>
<name>A0A5S4GPY7_9ACTN</name>
<comment type="similarity">
    <text evidence="5">Belongs to the FMN-dependent alpha-hydroxy acid dehydrogenase family.</text>
</comment>
<dbReference type="InterPro" id="IPR012133">
    <property type="entry name" value="Alpha-hydoxy_acid_DH_FMN"/>
</dbReference>
<feature type="binding site" evidence="7">
    <location>
        <position position="244"/>
    </location>
    <ligand>
        <name>FMN</name>
        <dbReference type="ChEBI" id="CHEBI:58210"/>
    </ligand>
</feature>
<dbReference type="InterPro" id="IPR008259">
    <property type="entry name" value="FMN_hydac_DH_AS"/>
</dbReference>
<evidence type="ECO:0000256" key="5">
    <source>
        <dbReference type="ARBA" id="ARBA00024042"/>
    </source>
</evidence>
<evidence type="ECO:0000256" key="2">
    <source>
        <dbReference type="ARBA" id="ARBA00022630"/>
    </source>
</evidence>
<keyword evidence="3 7" id="KW-0288">FMN</keyword>
<feature type="binding site" evidence="7">
    <location>
        <position position="106"/>
    </location>
    <ligand>
        <name>FMN</name>
        <dbReference type="ChEBI" id="CHEBI:58210"/>
    </ligand>
</feature>
<feature type="binding site" evidence="7">
    <location>
        <begin position="277"/>
        <end position="281"/>
    </location>
    <ligand>
        <name>FMN</name>
        <dbReference type="ChEBI" id="CHEBI:58210"/>
    </ligand>
</feature>
<dbReference type="Gene3D" id="3.20.20.70">
    <property type="entry name" value="Aldolase class I"/>
    <property type="match status" value="1"/>
</dbReference>
<feature type="binding site" evidence="7">
    <location>
        <begin position="77"/>
        <end position="79"/>
    </location>
    <ligand>
        <name>FMN</name>
        <dbReference type="ChEBI" id="CHEBI:58210"/>
    </ligand>
</feature>
<dbReference type="OrthoDB" id="9770452at2"/>
<accession>A0A5S4GPY7</accession>
<dbReference type="FunFam" id="3.20.20.70:FF:000056">
    <property type="entry name" value="hydroxyacid oxidase 2"/>
    <property type="match status" value="1"/>
</dbReference>
<dbReference type="EMBL" id="VCKX01000040">
    <property type="protein sequence ID" value="TMR34832.1"/>
    <property type="molecule type" value="Genomic_DNA"/>
</dbReference>
<dbReference type="PANTHER" id="PTHR10578">
    <property type="entry name" value="S -2-HYDROXY-ACID OXIDASE-RELATED"/>
    <property type="match status" value="1"/>
</dbReference>